<evidence type="ECO:0000256" key="6">
    <source>
        <dbReference type="SAM" id="Phobius"/>
    </source>
</evidence>
<dbReference type="OrthoDB" id="9804152at2"/>
<evidence type="ECO:0000256" key="3">
    <source>
        <dbReference type="ARBA" id="ARBA00022692"/>
    </source>
</evidence>
<dbReference type="PANTHER" id="PTHR34478">
    <property type="entry name" value="PROTEIN LEMA"/>
    <property type="match status" value="1"/>
</dbReference>
<dbReference type="SUPFAM" id="SSF140478">
    <property type="entry name" value="LemA-like"/>
    <property type="match status" value="1"/>
</dbReference>
<dbReference type="eggNOG" id="COG1704">
    <property type="taxonomic scope" value="Bacteria"/>
</dbReference>
<accession>M0QJH5</accession>
<organism evidence="7 8">
    <name type="scientific">Gordonia soli NBRC 108243</name>
    <dbReference type="NCBI Taxonomy" id="1223545"/>
    <lineage>
        <taxon>Bacteria</taxon>
        <taxon>Bacillati</taxon>
        <taxon>Actinomycetota</taxon>
        <taxon>Actinomycetes</taxon>
        <taxon>Mycobacteriales</taxon>
        <taxon>Gordoniaceae</taxon>
        <taxon>Gordonia</taxon>
    </lineage>
</organism>
<gene>
    <name evidence="7" type="ORF">GS4_08_01720</name>
</gene>
<evidence type="ECO:0000256" key="4">
    <source>
        <dbReference type="ARBA" id="ARBA00022989"/>
    </source>
</evidence>
<keyword evidence="8" id="KW-1185">Reference proteome</keyword>
<dbReference type="EMBL" id="BANX01000008">
    <property type="protein sequence ID" value="GAC67587.1"/>
    <property type="molecule type" value="Genomic_DNA"/>
</dbReference>
<evidence type="ECO:0000313" key="7">
    <source>
        <dbReference type="EMBL" id="GAC67587.1"/>
    </source>
</evidence>
<dbReference type="GO" id="GO:0016020">
    <property type="term" value="C:membrane"/>
    <property type="evidence" value="ECO:0007669"/>
    <property type="project" value="UniProtKB-SubCell"/>
</dbReference>
<evidence type="ECO:0000256" key="1">
    <source>
        <dbReference type="ARBA" id="ARBA00004167"/>
    </source>
</evidence>
<dbReference type="InterPro" id="IPR007156">
    <property type="entry name" value="MamQ_LemA"/>
</dbReference>
<sequence length="200" mass="22167">MSPWIVTLIVLAVVVVAVGWYFSAYNGFVRLRNLVAESWQQVDVELQRRHDLVPNLVSTVAQAADFERTTLDAVTDARTHATRARRDVTDVAQVAAAENSLSAALGRLTALAEAYPQLQSIRNYEALQRELTDTEDRIAASRRLYNANVRALNTRIESVPANAIASIHSVARADYFEITGPEVRSVVDVTTLFGRGDTRR</sequence>
<dbReference type="Pfam" id="PF04011">
    <property type="entry name" value="LemA"/>
    <property type="match status" value="1"/>
</dbReference>
<evidence type="ECO:0000313" key="8">
    <source>
        <dbReference type="Proteomes" id="UP000011666"/>
    </source>
</evidence>
<dbReference type="Proteomes" id="UP000011666">
    <property type="component" value="Unassembled WGS sequence"/>
</dbReference>
<evidence type="ECO:0000256" key="5">
    <source>
        <dbReference type="ARBA" id="ARBA00023136"/>
    </source>
</evidence>
<name>M0QJH5_9ACTN</name>
<reference evidence="7 8" key="1">
    <citation type="submission" date="2013-01" db="EMBL/GenBank/DDBJ databases">
        <title>Whole genome shotgun sequence of Gordonia soli NBRC 108243.</title>
        <authorList>
            <person name="Isaki-Nakamura S."/>
            <person name="Hosoyama A."/>
            <person name="Tsuchikane K."/>
            <person name="Ando Y."/>
            <person name="Baba S."/>
            <person name="Ohji S."/>
            <person name="Hamada M."/>
            <person name="Tamura T."/>
            <person name="Yamazoe A."/>
            <person name="Yamazaki S."/>
            <person name="Fujita N."/>
        </authorList>
    </citation>
    <scope>NUCLEOTIDE SEQUENCE [LARGE SCALE GENOMIC DNA]</scope>
    <source>
        <strain evidence="7 8">NBRC 108243</strain>
    </source>
</reference>
<dbReference type="InterPro" id="IPR023353">
    <property type="entry name" value="LemA-like_dom_sf"/>
</dbReference>
<proteinExistence type="inferred from homology"/>
<dbReference type="AlphaFoldDB" id="M0QJH5"/>
<evidence type="ECO:0000256" key="2">
    <source>
        <dbReference type="ARBA" id="ARBA00008854"/>
    </source>
</evidence>
<feature type="transmembrane region" description="Helical" evidence="6">
    <location>
        <begin position="6"/>
        <end position="24"/>
    </location>
</feature>
<comment type="caution">
    <text evidence="7">The sequence shown here is derived from an EMBL/GenBank/DDBJ whole genome shotgun (WGS) entry which is preliminary data.</text>
</comment>
<keyword evidence="5 6" id="KW-0472">Membrane</keyword>
<dbReference type="Gene3D" id="1.20.1440.20">
    <property type="entry name" value="LemA-like domain"/>
    <property type="match status" value="1"/>
</dbReference>
<dbReference type="RefSeq" id="WP_007618900.1">
    <property type="nucleotide sequence ID" value="NZ_BANX01000008.1"/>
</dbReference>
<dbReference type="PANTHER" id="PTHR34478:SF1">
    <property type="entry name" value="PROTEIN LEMA"/>
    <property type="match status" value="1"/>
</dbReference>
<protein>
    <submittedName>
        <fullName evidence="7">LemA family protein</fullName>
    </submittedName>
</protein>
<comment type="subcellular location">
    <subcellularLocation>
        <location evidence="1">Membrane</location>
        <topology evidence="1">Single-pass membrane protein</topology>
    </subcellularLocation>
</comment>
<keyword evidence="4 6" id="KW-1133">Transmembrane helix</keyword>
<comment type="similarity">
    <text evidence="2">Belongs to the LemA family.</text>
</comment>
<keyword evidence="3 6" id="KW-0812">Transmembrane</keyword>